<organism evidence="1 2">
    <name type="scientific">Mycena maculata</name>
    <dbReference type="NCBI Taxonomy" id="230809"/>
    <lineage>
        <taxon>Eukaryota</taxon>
        <taxon>Fungi</taxon>
        <taxon>Dikarya</taxon>
        <taxon>Basidiomycota</taxon>
        <taxon>Agaricomycotina</taxon>
        <taxon>Agaricomycetes</taxon>
        <taxon>Agaricomycetidae</taxon>
        <taxon>Agaricales</taxon>
        <taxon>Marasmiineae</taxon>
        <taxon>Mycenaceae</taxon>
        <taxon>Mycena</taxon>
    </lineage>
</organism>
<dbReference type="AlphaFoldDB" id="A0AAD7J0G4"/>
<evidence type="ECO:0000313" key="1">
    <source>
        <dbReference type="EMBL" id="KAJ7754194.1"/>
    </source>
</evidence>
<proteinExistence type="predicted"/>
<reference evidence="1" key="1">
    <citation type="submission" date="2023-03" db="EMBL/GenBank/DDBJ databases">
        <title>Massive genome expansion in bonnet fungi (Mycena s.s.) driven by repeated elements and novel gene families across ecological guilds.</title>
        <authorList>
            <consortium name="Lawrence Berkeley National Laboratory"/>
            <person name="Harder C.B."/>
            <person name="Miyauchi S."/>
            <person name="Viragh M."/>
            <person name="Kuo A."/>
            <person name="Thoen E."/>
            <person name="Andreopoulos B."/>
            <person name="Lu D."/>
            <person name="Skrede I."/>
            <person name="Drula E."/>
            <person name="Henrissat B."/>
            <person name="Morin E."/>
            <person name="Kohler A."/>
            <person name="Barry K."/>
            <person name="LaButti K."/>
            <person name="Morin E."/>
            <person name="Salamov A."/>
            <person name="Lipzen A."/>
            <person name="Mereny Z."/>
            <person name="Hegedus B."/>
            <person name="Baldrian P."/>
            <person name="Stursova M."/>
            <person name="Weitz H."/>
            <person name="Taylor A."/>
            <person name="Grigoriev I.V."/>
            <person name="Nagy L.G."/>
            <person name="Martin F."/>
            <person name="Kauserud H."/>
        </authorList>
    </citation>
    <scope>NUCLEOTIDE SEQUENCE</scope>
    <source>
        <strain evidence="1">CBHHK188m</strain>
    </source>
</reference>
<keyword evidence="2" id="KW-1185">Reference proteome</keyword>
<gene>
    <name evidence="1" type="ORF">DFH07DRAFT_743998</name>
</gene>
<sequence>MIARDTLMMPREKGGIGLLDLEARNEALLIIKAAVLAETDPEKRSNWASLVLHSLSKHVVKPKSVAVESRTHLMIQNIKVNQRDPPALHKEMVRCLKKYGISFETVKPSEDVRRALPIWHHPGKTAR</sequence>
<comment type="caution">
    <text evidence="1">The sequence shown here is derived from an EMBL/GenBank/DDBJ whole genome shotgun (WGS) entry which is preliminary data.</text>
</comment>
<protein>
    <submittedName>
        <fullName evidence="1">Uncharacterized protein</fullName>
    </submittedName>
</protein>
<evidence type="ECO:0000313" key="2">
    <source>
        <dbReference type="Proteomes" id="UP001215280"/>
    </source>
</evidence>
<name>A0AAD7J0G4_9AGAR</name>
<dbReference type="EMBL" id="JARJLG010000068">
    <property type="protein sequence ID" value="KAJ7754194.1"/>
    <property type="molecule type" value="Genomic_DNA"/>
</dbReference>
<dbReference type="Proteomes" id="UP001215280">
    <property type="component" value="Unassembled WGS sequence"/>
</dbReference>
<accession>A0AAD7J0G4</accession>